<feature type="domain" description="Acylphosphatase-like" evidence="8">
    <location>
        <begin position="3"/>
        <end position="90"/>
    </location>
</feature>
<comment type="catalytic activity">
    <reaction evidence="4 5 6">
        <text>an acyl phosphate + H2O = a carboxylate + phosphate + H(+)</text>
        <dbReference type="Rhea" id="RHEA:14965"/>
        <dbReference type="ChEBI" id="CHEBI:15377"/>
        <dbReference type="ChEBI" id="CHEBI:15378"/>
        <dbReference type="ChEBI" id="CHEBI:29067"/>
        <dbReference type="ChEBI" id="CHEBI:43474"/>
        <dbReference type="ChEBI" id="CHEBI:59918"/>
        <dbReference type="EC" id="3.6.1.7"/>
    </reaction>
</comment>
<evidence type="ECO:0000256" key="7">
    <source>
        <dbReference type="RuleBase" id="RU004168"/>
    </source>
</evidence>
<evidence type="ECO:0000256" key="3">
    <source>
        <dbReference type="ARBA" id="ARBA00022801"/>
    </source>
</evidence>
<dbReference type="PRINTS" id="PR00112">
    <property type="entry name" value="ACYLPHPHTASE"/>
</dbReference>
<name>A0ABW3CWE4_9FLAO</name>
<comment type="similarity">
    <text evidence="1 7">Belongs to the acylphosphatase family.</text>
</comment>
<protein>
    <recommendedName>
        <fullName evidence="2 5">Acylphosphatase</fullName>
        <ecNumber evidence="2 5">3.6.1.7</ecNumber>
    </recommendedName>
</protein>
<dbReference type="PANTHER" id="PTHR10029:SF3">
    <property type="entry name" value="ACYLPHOSPHATASE-RELATED"/>
    <property type="match status" value="1"/>
</dbReference>
<keyword evidence="10" id="KW-1185">Reference proteome</keyword>
<dbReference type="InterPro" id="IPR020456">
    <property type="entry name" value="Acylphosphatase"/>
</dbReference>
<evidence type="ECO:0000256" key="5">
    <source>
        <dbReference type="PROSITE-ProRule" id="PRU00520"/>
    </source>
</evidence>
<evidence type="ECO:0000313" key="9">
    <source>
        <dbReference type="EMBL" id="MFD0861624.1"/>
    </source>
</evidence>
<proteinExistence type="inferred from homology"/>
<dbReference type="PROSITE" id="PS51160">
    <property type="entry name" value="ACYLPHOSPHATASE_3"/>
    <property type="match status" value="1"/>
</dbReference>
<feature type="active site" evidence="5">
    <location>
        <position position="36"/>
    </location>
</feature>
<keyword evidence="3 5" id="KW-0378">Hydrolase</keyword>
<dbReference type="InterPro" id="IPR001792">
    <property type="entry name" value="Acylphosphatase-like_dom"/>
</dbReference>
<dbReference type="EMBL" id="JBHTJH010000004">
    <property type="protein sequence ID" value="MFD0861624.1"/>
    <property type="molecule type" value="Genomic_DNA"/>
</dbReference>
<reference evidence="10" key="1">
    <citation type="journal article" date="2019" name="Int. J. Syst. Evol. Microbiol.">
        <title>The Global Catalogue of Microorganisms (GCM) 10K type strain sequencing project: providing services to taxonomists for standard genome sequencing and annotation.</title>
        <authorList>
            <consortium name="The Broad Institute Genomics Platform"/>
            <consortium name="The Broad Institute Genome Sequencing Center for Infectious Disease"/>
            <person name="Wu L."/>
            <person name="Ma J."/>
        </authorList>
    </citation>
    <scope>NUCLEOTIDE SEQUENCE [LARGE SCALE GENOMIC DNA]</scope>
    <source>
        <strain evidence="10">CCUG 62952</strain>
    </source>
</reference>
<evidence type="ECO:0000256" key="4">
    <source>
        <dbReference type="ARBA" id="ARBA00047645"/>
    </source>
</evidence>
<accession>A0ABW3CWE4</accession>
<comment type="caution">
    <text evidence="9">The sequence shown here is derived from an EMBL/GenBank/DDBJ whole genome shotgun (WGS) entry which is preliminary data.</text>
</comment>
<organism evidence="9 10">
    <name type="scientific">Sungkyunkwania multivorans</name>
    <dbReference type="NCBI Taxonomy" id="1173618"/>
    <lineage>
        <taxon>Bacteria</taxon>
        <taxon>Pseudomonadati</taxon>
        <taxon>Bacteroidota</taxon>
        <taxon>Flavobacteriia</taxon>
        <taxon>Flavobacteriales</taxon>
        <taxon>Flavobacteriaceae</taxon>
        <taxon>Sungkyunkwania</taxon>
    </lineage>
</organism>
<dbReference type="InterPro" id="IPR036046">
    <property type="entry name" value="Acylphosphatase-like_dom_sf"/>
</dbReference>
<dbReference type="Gene3D" id="3.30.70.100">
    <property type="match status" value="1"/>
</dbReference>
<evidence type="ECO:0000256" key="1">
    <source>
        <dbReference type="ARBA" id="ARBA00005614"/>
    </source>
</evidence>
<dbReference type="Proteomes" id="UP001596978">
    <property type="component" value="Unassembled WGS sequence"/>
</dbReference>
<feature type="active site" evidence="5">
    <location>
        <position position="18"/>
    </location>
</feature>
<sequence>MLHYNIKVTGKVQGVWFRKYTYEKALSLGLAGFVRNEVDGSVYVEAEGSRQKLEELILWLSDEGSPLSEVDAVTLEVSALKNFSRFIITH</sequence>
<dbReference type="SUPFAM" id="SSF54975">
    <property type="entry name" value="Acylphosphatase/BLUF domain-like"/>
    <property type="match status" value="1"/>
</dbReference>
<dbReference type="PROSITE" id="PS00150">
    <property type="entry name" value="ACYLPHOSPHATASE_1"/>
    <property type="match status" value="1"/>
</dbReference>
<dbReference type="Pfam" id="PF00708">
    <property type="entry name" value="Acylphosphatase"/>
    <property type="match status" value="1"/>
</dbReference>
<evidence type="ECO:0000256" key="6">
    <source>
        <dbReference type="RuleBase" id="RU000553"/>
    </source>
</evidence>
<dbReference type="RefSeq" id="WP_386404987.1">
    <property type="nucleotide sequence ID" value="NZ_JBHTJH010000004.1"/>
</dbReference>
<evidence type="ECO:0000256" key="2">
    <source>
        <dbReference type="ARBA" id="ARBA00012150"/>
    </source>
</evidence>
<evidence type="ECO:0000313" key="10">
    <source>
        <dbReference type="Proteomes" id="UP001596978"/>
    </source>
</evidence>
<dbReference type="PANTHER" id="PTHR10029">
    <property type="entry name" value="ACYLPHOSPHATASE"/>
    <property type="match status" value="1"/>
</dbReference>
<dbReference type="InterPro" id="IPR017968">
    <property type="entry name" value="Acylphosphatase_CS"/>
</dbReference>
<dbReference type="PROSITE" id="PS00151">
    <property type="entry name" value="ACYLPHOSPHATASE_2"/>
    <property type="match status" value="1"/>
</dbReference>
<evidence type="ECO:0000259" key="8">
    <source>
        <dbReference type="PROSITE" id="PS51160"/>
    </source>
</evidence>
<gene>
    <name evidence="9" type="ORF">ACFQ1M_05365</name>
</gene>
<dbReference type="EC" id="3.6.1.7" evidence="2 5"/>